<dbReference type="AlphaFoldDB" id="A0AAQ3PJE2"/>
<sequence>MVFRSVDEAHKFYLRYAYEVGFPLKRYRGAKSHKWLNCSMEGKCAERTVDNPKVRKTSSKRTGCKAGMKLKFIYDDAGENVVSVRIDILRLEHNHAFITDKAEKDRLFCNKSHDPAYREFIGAMQDSRVPQHCIMDLVTEMHGGPEFVPVTSQDLKDDGKIKSIFWSHASQQGEYADFGDVVTFDTTHKTNLYGKPLGMFVGANNHLQCTTFGFVLLGDETIETFEWAFNAFKMCMGGDGPRVMLIDLAMPVALGRVFPNTIHRLCLWHVQNRFRTHLNELYKTFEDRDFKAKFQSIIHHPLTPFEFEATWEWMLNEFSLRDDTTLKSLHEIRKEWIPAFFKDDFCGVMVSTQRSESMNKVMKNSHVDANTPLHEFAKQMMKMMYKRKMKEAAEALACKGQRETNTLYPFEIRVARAYTRAVMCRFEESIKYFTAYKIVPDPDGGPNDYPVRHTNRSNKIVWGQHEFKVKMDVDA</sequence>
<evidence type="ECO:0000313" key="4">
    <source>
        <dbReference type="EMBL" id="WVZ50124.1"/>
    </source>
</evidence>
<gene>
    <name evidence="4" type="ORF">U9M48_001411</name>
</gene>
<evidence type="ECO:0000259" key="2">
    <source>
        <dbReference type="Pfam" id="PF03101"/>
    </source>
</evidence>
<comment type="subcellular location">
    <subcellularLocation>
        <location evidence="1">Nucleus</location>
    </subcellularLocation>
</comment>
<dbReference type="GO" id="GO:0008270">
    <property type="term" value="F:zinc ion binding"/>
    <property type="evidence" value="ECO:0007669"/>
    <property type="project" value="UniProtKB-UniRule"/>
</dbReference>
<protein>
    <recommendedName>
        <fullName evidence="1">Protein FAR1-RELATED SEQUENCE</fullName>
    </recommendedName>
</protein>
<evidence type="ECO:0000256" key="1">
    <source>
        <dbReference type="RuleBase" id="RU367018"/>
    </source>
</evidence>
<comment type="function">
    <text evidence="1">Putative transcription activator involved in regulating light control of development.</text>
</comment>
<keyword evidence="5" id="KW-1185">Reference proteome</keyword>
<dbReference type="EMBL" id="CP144745">
    <property type="protein sequence ID" value="WVZ50124.1"/>
    <property type="molecule type" value="Genomic_DNA"/>
</dbReference>
<organism evidence="4 5">
    <name type="scientific">Paspalum notatum var. saurae</name>
    <dbReference type="NCBI Taxonomy" id="547442"/>
    <lineage>
        <taxon>Eukaryota</taxon>
        <taxon>Viridiplantae</taxon>
        <taxon>Streptophyta</taxon>
        <taxon>Embryophyta</taxon>
        <taxon>Tracheophyta</taxon>
        <taxon>Spermatophyta</taxon>
        <taxon>Magnoliopsida</taxon>
        <taxon>Liliopsida</taxon>
        <taxon>Poales</taxon>
        <taxon>Poaceae</taxon>
        <taxon>PACMAD clade</taxon>
        <taxon>Panicoideae</taxon>
        <taxon>Andropogonodae</taxon>
        <taxon>Paspaleae</taxon>
        <taxon>Paspalinae</taxon>
        <taxon>Paspalum</taxon>
    </lineage>
</organism>
<dbReference type="InterPro" id="IPR018289">
    <property type="entry name" value="MULE_transposase_dom"/>
</dbReference>
<dbReference type="InterPro" id="IPR004330">
    <property type="entry name" value="FAR1_DNA_bnd_dom"/>
</dbReference>
<keyword evidence="1" id="KW-0862">Zinc</keyword>
<dbReference type="Pfam" id="PF10551">
    <property type="entry name" value="MULE"/>
    <property type="match status" value="1"/>
</dbReference>
<keyword evidence="1" id="KW-0863">Zinc-finger</keyword>
<accession>A0AAQ3PJE2</accession>
<reference evidence="4 5" key="1">
    <citation type="submission" date="2024-02" db="EMBL/GenBank/DDBJ databases">
        <title>High-quality chromosome-scale genome assembly of Pensacola bahiagrass (Paspalum notatum Flugge var. saurae).</title>
        <authorList>
            <person name="Vega J.M."/>
            <person name="Podio M."/>
            <person name="Orjuela J."/>
            <person name="Siena L.A."/>
            <person name="Pessino S.C."/>
            <person name="Combes M.C."/>
            <person name="Mariac C."/>
            <person name="Albertini E."/>
            <person name="Pupilli F."/>
            <person name="Ortiz J.P.A."/>
            <person name="Leblanc O."/>
        </authorList>
    </citation>
    <scope>NUCLEOTIDE SEQUENCE [LARGE SCALE GENOMIC DNA]</scope>
    <source>
        <strain evidence="4">R1</strain>
        <tissue evidence="4">Leaf</tissue>
    </source>
</reference>
<dbReference type="GO" id="GO:0005634">
    <property type="term" value="C:nucleus"/>
    <property type="evidence" value="ECO:0007669"/>
    <property type="project" value="UniProtKB-SubCell"/>
</dbReference>
<dbReference type="Pfam" id="PF03101">
    <property type="entry name" value="FAR1"/>
    <property type="match status" value="1"/>
</dbReference>
<dbReference type="PANTHER" id="PTHR31669:SF217">
    <property type="entry name" value="PROTEIN FAR1-RELATED SEQUENCE"/>
    <property type="match status" value="1"/>
</dbReference>
<dbReference type="Proteomes" id="UP001341281">
    <property type="component" value="Chromosome 01"/>
</dbReference>
<comment type="similarity">
    <text evidence="1">Belongs to the FHY3/FAR1 family.</text>
</comment>
<dbReference type="InterPro" id="IPR031052">
    <property type="entry name" value="FHY3/FAR1"/>
</dbReference>
<feature type="domain" description="FAR1" evidence="2">
    <location>
        <begin position="11"/>
        <end position="97"/>
    </location>
</feature>
<name>A0AAQ3PJE2_PASNO</name>
<feature type="domain" description="MULE transposase" evidence="3">
    <location>
        <begin position="181"/>
        <end position="272"/>
    </location>
</feature>
<dbReference type="PANTHER" id="PTHR31669">
    <property type="entry name" value="PROTEIN FAR1-RELATED SEQUENCE 10-RELATED"/>
    <property type="match status" value="1"/>
</dbReference>
<keyword evidence="1" id="KW-0479">Metal-binding</keyword>
<proteinExistence type="inferred from homology"/>
<keyword evidence="1" id="KW-0539">Nucleus</keyword>
<evidence type="ECO:0000259" key="3">
    <source>
        <dbReference type="Pfam" id="PF10551"/>
    </source>
</evidence>
<dbReference type="GO" id="GO:0006355">
    <property type="term" value="P:regulation of DNA-templated transcription"/>
    <property type="evidence" value="ECO:0007669"/>
    <property type="project" value="UniProtKB-UniRule"/>
</dbReference>
<evidence type="ECO:0000313" key="5">
    <source>
        <dbReference type="Proteomes" id="UP001341281"/>
    </source>
</evidence>